<keyword evidence="6" id="KW-1185">Reference proteome</keyword>
<comment type="caution">
    <text evidence="5">The sequence shown here is derived from an EMBL/GenBank/DDBJ whole genome shotgun (WGS) entry which is preliminary data.</text>
</comment>
<name>A0A9W9GB09_9EURO</name>
<dbReference type="InterPro" id="IPR048395">
    <property type="entry name" value="Glyco_hydro_31_C"/>
</dbReference>
<dbReference type="InterPro" id="IPR000322">
    <property type="entry name" value="Glyco_hydro_31_TIM"/>
</dbReference>
<reference evidence="5" key="2">
    <citation type="journal article" date="2023" name="IMA Fungus">
        <title>Comparative genomic study of the Penicillium genus elucidates a diverse pangenome and 15 lateral gene transfer events.</title>
        <authorList>
            <person name="Petersen C."/>
            <person name="Sorensen T."/>
            <person name="Nielsen M.R."/>
            <person name="Sondergaard T.E."/>
            <person name="Sorensen J.L."/>
            <person name="Fitzpatrick D.A."/>
            <person name="Frisvad J.C."/>
            <person name="Nielsen K.L."/>
        </authorList>
    </citation>
    <scope>NUCLEOTIDE SEQUENCE</scope>
    <source>
        <strain evidence="5">IBT 34128</strain>
    </source>
</reference>
<dbReference type="Pfam" id="PF21365">
    <property type="entry name" value="Glyco_hydro_31_3rd"/>
    <property type="match status" value="1"/>
</dbReference>
<evidence type="ECO:0000256" key="1">
    <source>
        <dbReference type="ARBA" id="ARBA00007806"/>
    </source>
</evidence>
<feature type="domain" description="Glycoside hydrolase family 31 TIM barrel" evidence="3">
    <location>
        <begin position="33"/>
        <end position="87"/>
    </location>
</feature>
<keyword evidence="2" id="KW-0378">Hydrolase</keyword>
<dbReference type="EMBL" id="JAPMSZ010000001">
    <property type="protein sequence ID" value="KAJ5115436.1"/>
    <property type="molecule type" value="Genomic_DNA"/>
</dbReference>
<dbReference type="Pfam" id="PF01055">
    <property type="entry name" value="Glyco_hydro_31_2nd"/>
    <property type="match status" value="1"/>
</dbReference>
<organism evidence="5 6">
    <name type="scientific">Penicillium alfredii</name>
    <dbReference type="NCBI Taxonomy" id="1506179"/>
    <lineage>
        <taxon>Eukaryota</taxon>
        <taxon>Fungi</taxon>
        <taxon>Dikarya</taxon>
        <taxon>Ascomycota</taxon>
        <taxon>Pezizomycotina</taxon>
        <taxon>Eurotiomycetes</taxon>
        <taxon>Eurotiomycetidae</taxon>
        <taxon>Eurotiales</taxon>
        <taxon>Aspergillaceae</taxon>
        <taxon>Penicillium</taxon>
    </lineage>
</organism>
<dbReference type="InterPro" id="IPR017853">
    <property type="entry name" value="GH"/>
</dbReference>
<dbReference type="Gene3D" id="3.20.20.80">
    <property type="entry name" value="Glycosidases"/>
    <property type="match status" value="1"/>
</dbReference>
<reference evidence="5" key="1">
    <citation type="submission" date="2022-11" db="EMBL/GenBank/DDBJ databases">
        <authorList>
            <person name="Petersen C."/>
        </authorList>
    </citation>
    <scope>NUCLEOTIDE SEQUENCE</scope>
    <source>
        <strain evidence="5">IBT 34128</strain>
    </source>
</reference>
<dbReference type="OrthoDB" id="10070917at2759"/>
<comment type="similarity">
    <text evidence="1 2">Belongs to the glycosyl hydrolase 31 family.</text>
</comment>
<evidence type="ECO:0000313" key="5">
    <source>
        <dbReference type="EMBL" id="KAJ5115436.1"/>
    </source>
</evidence>
<dbReference type="SUPFAM" id="SSF51011">
    <property type="entry name" value="Glycosyl hydrolase domain"/>
    <property type="match status" value="1"/>
</dbReference>
<dbReference type="Proteomes" id="UP001141434">
    <property type="component" value="Unassembled WGS sequence"/>
</dbReference>
<dbReference type="InterPro" id="IPR051816">
    <property type="entry name" value="Glycosyl_Hydrolase_31"/>
</dbReference>
<feature type="domain" description="Glycosyl hydrolase family 31 C-terminal" evidence="4">
    <location>
        <begin position="98"/>
        <end position="153"/>
    </location>
</feature>
<evidence type="ECO:0000259" key="4">
    <source>
        <dbReference type="Pfam" id="PF21365"/>
    </source>
</evidence>
<accession>A0A9W9GB09</accession>
<dbReference type="Gene3D" id="2.60.40.1180">
    <property type="entry name" value="Golgi alpha-mannosidase II"/>
    <property type="match status" value="1"/>
</dbReference>
<keyword evidence="2" id="KW-0326">Glycosidase</keyword>
<evidence type="ECO:0000259" key="3">
    <source>
        <dbReference type="Pfam" id="PF01055"/>
    </source>
</evidence>
<dbReference type="GO" id="GO:0004553">
    <property type="term" value="F:hydrolase activity, hydrolyzing O-glycosyl compounds"/>
    <property type="evidence" value="ECO:0007669"/>
    <property type="project" value="InterPro"/>
</dbReference>
<dbReference type="PANTHER" id="PTHR43863">
    <property type="entry name" value="HYDROLASE, PUTATIVE (AFU_ORTHOLOGUE AFUA_1G03140)-RELATED"/>
    <property type="match status" value="1"/>
</dbReference>
<dbReference type="GO" id="GO:0005975">
    <property type="term" value="P:carbohydrate metabolic process"/>
    <property type="evidence" value="ECO:0007669"/>
    <property type="project" value="InterPro"/>
</dbReference>
<evidence type="ECO:0000256" key="2">
    <source>
        <dbReference type="RuleBase" id="RU361185"/>
    </source>
</evidence>
<dbReference type="GeneID" id="81390945"/>
<evidence type="ECO:0000313" key="6">
    <source>
        <dbReference type="Proteomes" id="UP001141434"/>
    </source>
</evidence>
<dbReference type="RefSeq" id="XP_056516627.1">
    <property type="nucleotide sequence ID" value="XM_056651777.1"/>
</dbReference>
<gene>
    <name evidence="5" type="ORF">NUU61_001195</name>
</gene>
<dbReference type="AlphaFoldDB" id="A0A9W9GB09"/>
<protein>
    <submittedName>
        <fullName evidence="5">Uncharacterized protein</fullName>
    </submittedName>
</protein>
<dbReference type="PANTHER" id="PTHR43863:SF2">
    <property type="entry name" value="MALTASE-GLUCOAMYLASE"/>
    <property type="match status" value="1"/>
</dbReference>
<proteinExistence type="inferred from homology"/>
<dbReference type="InterPro" id="IPR013780">
    <property type="entry name" value="Glyco_hydro_b"/>
</dbReference>
<dbReference type="SUPFAM" id="SSF51445">
    <property type="entry name" value="(Trans)glycosidases"/>
    <property type="match status" value="1"/>
</dbReference>
<sequence>MQVAGQTNIVNLLRLDRQPTIRRADLERRHRVDIASSWASFHNQLAAGLNMGLAGIPWWTTDIGGFHGGNPDHPAFRELFTRWFQWGPRAQAGEPAHGQWYLVVPVFEAGQRKITAYLPAGASWKLWDAEKVYSGGCEVEVDCPIETRPVFVRV</sequence>